<evidence type="ECO:0000313" key="2">
    <source>
        <dbReference type="Proteomes" id="UP001152622"/>
    </source>
</evidence>
<organism evidence="1 2">
    <name type="scientific">Synaphobranchus kaupii</name>
    <name type="common">Kaup's arrowtooth eel</name>
    <dbReference type="NCBI Taxonomy" id="118154"/>
    <lineage>
        <taxon>Eukaryota</taxon>
        <taxon>Metazoa</taxon>
        <taxon>Chordata</taxon>
        <taxon>Craniata</taxon>
        <taxon>Vertebrata</taxon>
        <taxon>Euteleostomi</taxon>
        <taxon>Actinopterygii</taxon>
        <taxon>Neopterygii</taxon>
        <taxon>Teleostei</taxon>
        <taxon>Anguilliformes</taxon>
        <taxon>Synaphobranchidae</taxon>
        <taxon>Synaphobranchus</taxon>
    </lineage>
</organism>
<dbReference type="AlphaFoldDB" id="A0A9Q1F7I4"/>
<dbReference type="Proteomes" id="UP001152622">
    <property type="component" value="Chromosome 8"/>
</dbReference>
<reference evidence="1" key="1">
    <citation type="journal article" date="2023" name="Science">
        <title>Genome structures resolve the early diversification of teleost fishes.</title>
        <authorList>
            <person name="Parey E."/>
            <person name="Louis A."/>
            <person name="Montfort J."/>
            <person name="Bouchez O."/>
            <person name="Roques C."/>
            <person name="Iampietro C."/>
            <person name="Lluch J."/>
            <person name="Castinel A."/>
            <person name="Donnadieu C."/>
            <person name="Desvignes T."/>
            <person name="Floi Bucao C."/>
            <person name="Jouanno E."/>
            <person name="Wen M."/>
            <person name="Mejri S."/>
            <person name="Dirks R."/>
            <person name="Jansen H."/>
            <person name="Henkel C."/>
            <person name="Chen W.J."/>
            <person name="Zahm M."/>
            <person name="Cabau C."/>
            <person name="Klopp C."/>
            <person name="Thompson A.W."/>
            <person name="Robinson-Rechavi M."/>
            <person name="Braasch I."/>
            <person name="Lecointre G."/>
            <person name="Bobe J."/>
            <person name="Postlethwait J.H."/>
            <person name="Berthelot C."/>
            <person name="Roest Crollius H."/>
            <person name="Guiguen Y."/>
        </authorList>
    </citation>
    <scope>NUCLEOTIDE SEQUENCE</scope>
    <source>
        <strain evidence="1">WJC10195</strain>
    </source>
</reference>
<protein>
    <submittedName>
        <fullName evidence="1">Uncharacterized protein</fullName>
    </submittedName>
</protein>
<comment type="caution">
    <text evidence="1">The sequence shown here is derived from an EMBL/GenBank/DDBJ whole genome shotgun (WGS) entry which is preliminary data.</text>
</comment>
<proteinExistence type="predicted"/>
<keyword evidence="2" id="KW-1185">Reference proteome</keyword>
<gene>
    <name evidence="1" type="ORF">SKAU_G00240190</name>
</gene>
<accession>A0A9Q1F7I4</accession>
<sequence>MSAAAESAGVVFPPRTLLVSAAPSCCLLRCGLTVPASSSTTPLRHLSTATASRSTRQHGASSVRILCLCQSCRPADGGTDSPRSFPFLILRHTFSPGLLVDYWKLIPYLSVLVIKVD</sequence>
<evidence type="ECO:0000313" key="1">
    <source>
        <dbReference type="EMBL" id="KAJ8352543.1"/>
    </source>
</evidence>
<name>A0A9Q1F7I4_SYNKA</name>
<dbReference type="EMBL" id="JAINUF010000008">
    <property type="protein sequence ID" value="KAJ8352543.1"/>
    <property type="molecule type" value="Genomic_DNA"/>
</dbReference>